<feature type="transmembrane region" description="Helical" evidence="5">
    <location>
        <begin position="67"/>
        <end position="86"/>
    </location>
</feature>
<accession>A0A0B0H906</accession>
<feature type="transmembrane region" description="Helical" evidence="5">
    <location>
        <begin position="25"/>
        <end position="46"/>
    </location>
</feature>
<sequence length="140" mass="14982">MQPSEINSDTDVPGFSLAVAAEGLYLLNLLLLPGAAFLILLLLYFLKVDKAPPLAAAHLSQTMNASLWAGVLLILVVGLILLLGGFDGPWTWVVLITYFTICHASLVILGILGLAQAMAGRCWRYPLVGKTLPDGCHALR</sequence>
<feature type="transmembrane region" description="Helical" evidence="5">
    <location>
        <begin position="92"/>
        <end position="115"/>
    </location>
</feature>
<evidence type="ECO:0000313" key="8">
    <source>
        <dbReference type="Proteomes" id="UP000030856"/>
    </source>
</evidence>
<reference evidence="6 8" key="1">
    <citation type="journal article" date="2014" name="BMC Genomics">
        <title>The genome of the intracellular bacterium of the coastal bivalve, Solemya velum: a blueprint for thriving in and out of symbiosis.</title>
        <authorList>
            <person name="Dmytrenko O."/>
            <person name="Russell S.L."/>
            <person name="Loo W.T."/>
            <person name="Fontanez K.M."/>
            <person name="Liao L."/>
            <person name="Roeselers G."/>
            <person name="Sharma R."/>
            <person name="Stewart F.J."/>
            <person name="Newton I.L."/>
            <person name="Woyke T."/>
            <person name="Wu D."/>
            <person name="Lang J.M."/>
            <person name="Eisen J.A."/>
            <person name="Cavanaugh C.M."/>
        </authorList>
    </citation>
    <scope>NUCLEOTIDE SEQUENCE [LARGE SCALE GENOMIC DNA]</scope>
    <source>
        <strain evidence="6 8">WH</strain>
    </source>
</reference>
<keyword evidence="2 5" id="KW-0812">Transmembrane</keyword>
<proteinExistence type="predicted"/>
<keyword evidence="8" id="KW-1185">Reference proteome</keyword>
<dbReference type="OrthoDB" id="8778085at2"/>
<evidence type="ECO:0000256" key="2">
    <source>
        <dbReference type="ARBA" id="ARBA00022692"/>
    </source>
</evidence>
<dbReference type="RefSeq" id="WP_043117373.1">
    <property type="nucleotide sequence ID" value="NZ_JRAA01000002.1"/>
</dbReference>
<dbReference type="Pfam" id="PF09685">
    <property type="entry name" value="MamF_MmsF"/>
    <property type="match status" value="1"/>
</dbReference>
<evidence type="ECO:0000313" key="9">
    <source>
        <dbReference type="Proteomes" id="UP000190962"/>
    </source>
</evidence>
<evidence type="ECO:0000256" key="4">
    <source>
        <dbReference type="ARBA" id="ARBA00023136"/>
    </source>
</evidence>
<reference evidence="7 9" key="2">
    <citation type="submission" date="2016-11" db="EMBL/GenBank/DDBJ databases">
        <title>Mixed transmission modes and dynamic genome evolution in an obligate animal-bacterial symbiosis.</title>
        <authorList>
            <person name="Russell S.L."/>
            <person name="Corbett-Detig R.B."/>
            <person name="Cavanaugh C.M."/>
        </authorList>
    </citation>
    <scope>NUCLEOTIDE SEQUENCE [LARGE SCALE GENOMIC DNA]</scope>
    <source>
        <strain evidence="7">MA-KB16</strain>
    </source>
</reference>
<evidence type="ECO:0008006" key="10">
    <source>
        <dbReference type="Google" id="ProtNLM"/>
    </source>
</evidence>
<comment type="caution">
    <text evidence="6">The sequence shown here is derived from an EMBL/GenBank/DDBJ whole genome shotgun (WGS) entry which is preliminary data.</text>
</comment>
<dbReference type="AlphaFoldDB" id="A0A0B0H906"/>
<dbReference type="GeneID" id="86991951"/>
<organism evidence="6 8">
    <name type="scientific">Solemya velum gill symbiont</name>
    <dbReference type="NCBI Taxonomy" id="2340"/>
    <lineage>
        <taxon>Bacteria</taxon>
        <taxon>Pseudomonadati</taxon>
        <taxon>Pseudomonadota</taxon>
        <taxon>Gammaproteobacteria</taxon>
        <taxon>sulfur-oxidizing symbionts</taxon>
    </lineage>
</organism>
<evidence type="ECO:0000313" key="7">
    <source>
        <dbReference type="EMBL" id="OOY34873.1"/>
    </source>
</evidence>
<evidence type="ECO:0000313" key="6">
    <source>
        <dbReference type="EMBL" id="KHF25152.1"/>
    </source>
</evidence>
<evidence type="ECO:0000256" key="1">
    <source>
        <dbReference type="ARBA" id="ARBA00004141"/>
    </source>
</evidence>
<evidence type="ECO:0000256" key="5">
    <source>
        <dbReference type="SAM" id="Phobius"/>
    </source>
</evidence>
<dbReference type="Proteomes" id="UP000190962">
    <property type="component" value="Unassembled WGS sequence"/>
</dbReference>
<dbReference type="InterPro" id="IPR019109">
    <property type="entry name" value="MamF_MmsF"/>
</dbReference>
<dbReference type="STRING" id="2340.JV46_05480"/>
<name>A0A0B0H906_SOVGS</name>
<dbReference type="Proteomes" id="UP000030856">
    <property type="component" value="Unassembled WGS sequence"/>
</dbReference>
<dbReference type="eggNOG" id="ENOG5032SP5">
    <property type="taxonomic scope" value="Bacteria"/>
</dbReference>
<dbReference type="EMBL" id="JRAA01000002">
    <property type="protein sequence ID" value="KHF25152.1"/>
    <property type="molecule type" value="Genomic_DNA"/>
</dbReference>
<dbReference type="EMBL" id="MPNX01000010">
    <property type="protein sequence ID" value="OOY34873.1"/>
    <property type="molecule type" value="Genomic_DNA"/>
</dbReference>
<keyword evidence="4 5" id="KW-0472">Membrane</keyword>
<protein>
    <recommendedName>
        <fullName evidence="10">Cytochrome C oxidase subunit III</fullName>
    </recommendedName>
</protein>
<evidence type="ECO:0000256" key="3">
    <source>
        <dbReference type="ARBA" id="ARBA00022989"/>
    </source>
</evidence>
<keyword evidence="3 5" id="KW-1133">Transmembrane helix</keyword>
<comment type="subcellular location">
    <subcellularLocation>
        <location evidence="1">Membrane</location>
        <topology evidence="1">Multi-pass membrane protein</topology>
    </subcellularLocation>
</comment>
<gene>
    <name evidence="7" type="ORF">BOV88_08055</name>
    <name evidence="6" type="ORF">JV46_05480</name>
</gene>